<dbReference type="EMBL" id="CP020373">
    <property type="protein sequence ID" value="AZQ13212.1"/>
    <property type="molecule type" value="Genomic_DNA"/>
</dbReference>
<evidence type="ECO:0000313" key="3">
    <source>
        <dbReference type="Proteomes" id="UP000278437"/>
    </source>
</evidence>
<dbReference type="PROSITE" id="PS00409">
    <property type="entry name" value="PROKAR_NTER_METHYL"/>
    <property type="match status" value="1"/>
</dbReference>
<dbReference type="Pfam" id="PF07963">
    <property type="entry name" value="N_methyl"/>
    <property type="match status" value="1"/>
</dbReference>
<dbReference type="RefSeq" id="WP_126169315.1">
    <property type="nucleotide sequence ID" value="NZ_CP020373.1"/>
</dbReference>
<dbReference type="Proteomes" id="UP000278437">
    <property type="component" value="Chromosome"/>
</dbReference>
<dbReference type="SUPFAM" id="SSF54523">
    <property type="entry name" value="Pili subunits"/>
    <property type="match status" value="1"/>
</dbReference>
<evidence type="ECO:0000313" key="2">
    <source>
        <dbReference type="EMBL" id="AZQ13212.1"/>
    </source>
</evidence>
<keyword evidence="1" id="KW-1133">Transmembrane helix</keyword>
<feature type="transmembrane region" description="Helical" evidence="1">
    <location>
        <begin position="7"/>
        <end position="27"/>
    </location>
</feature>
<dbReference type="Gene3D" id="3.30.700.10">
    <property type="entry name" value="Glycoprotein, Type 4 Pilin"/>
    <property type="match status" value="1"/>
</dbReference>
<dbReference type="InterPro" id="IPR012902">
    <property type="entry name" value="N_methyl_site"/>
</dbReference>
<name>A0ABN5U4I5_9GAMM</name>
<dbReference type="NCBIfam" id="TIGR02532">
    <property type="entry name" value="IV_pilin_GFxxxE"/>
    <property type="match status" value="1"/>
</dbReference>
<proteinExistence type="predicted"/>
<gene>
    <name evidence="2" type="ORF">STH12_04186</name>
</gene>
<accession>A0ABN5U4I5</accession>
<keyword evidence="1" id="KW-0472">Membrane</keyword>
<sequence>MKKQQGFTLIELVVVIIILGILAVTAAPKFINLQSDARASALQGLKGAIQGANALVFSKAALAGKEGVGSADAGTTAAVDIGTGTNANLNYGSIQSTAAELANAVELSISETTTASTDWFLVKGSNGASKAVLYQAGSPYATDNTKECYLEYTPKASASAVPVLTVLADDC</sequence>
<reference evidence="3" key="1">
    <citation type="submission" date="2017-03" db="EMBL/GenBank/DDBJ databases">
        <title>Full genome sequence of a non-lethal Shewanella isolate that potentiates virulence of Vibio parahaemolyticus causing acute hepatopancreatic necrosis disease (AHPND) in shrimp.</title>
        <authorList>
            <person name="Prachumwat A."/>
            <person name="Sritunyalucksana K."/>
        </authorList>
    </citation>
    <scope>NUCLEOTIDE SEQUENCE [LARGE SCALE GENOMIC DNA]</scope>
    <source>
        <strain evidence="3">TH2012</strain>
    </source>
</reference>
<keyword evidence="1" id="KW-0812">Transmembrane</keyword>
<dbReference type="InterPro" id="IPR045584">
    <property type="entry name" value="Pilin-like"/>
</dbReference>
<keyword evidence="3" id="KW-1185">Reference proteome</keyword>
<evidence type="ECO:0000256" key="1">
    <source>
        <dbReference type="SAM" id="Phobius"/>
    </source>
</evidence>
<organism evidence="2 3">
    <name type="scientific">Shewanella khirikhana</name>
    <dbReference type="NCBI Taxonomy" id="1965282"/>
    <lineage>
        <taxon>Bacteria</taxon>
        <taxon>Pseudomonadati</taxon>
        <taxon>Pseudomonadota</taxon>
        <taxon>Gammaproteobacteria</taxon>
        <taxon>Alteromonadales</taxon>
        <taxon>Shewanellaceae</taxon>
        <taxon>Shewanella</taxon>
    </lineage>
</organism>
<protein>
    <submittedName>
        <fullName evidence="2">Major pilin subunit</fullName>
    </submittedName>
</protein>